<accession>A0A841IYD0</accession>
<dbReference type="AlphaFoldDB" id="A0A841IYD0"/>
<gene>
    <name evidence="1" type="ORF">FHS92_001027</name>
</gene>
<comment type="caution">
    <text evidence="1">The sequence shown here is derived from an EMBL/GenBank/DDBJ whole genome shotgun (WGS) entry which is preliminary data.</text>
</comment>
<dbReference type="Proteomes" id="UP000552700">
    <property type="component" value="Unassembled WGS sequence"/>
</dbReference>
<evidence type="ECO:0000313" key="1">
    <source>
        <dbReference type="EMBL" id="MBB6123320.1"/>
    </source>
</evidence>
<evidence type="ECO:0008006" key="3">
    <source>
        <dbReference type="Google" id="ProtNLM"/>
    </source>
</evidence>
<sequence length="128" mass="14259">MTYSASHPETRKKARIAVDIPVTITTVLDSFPANIIDLTEYGALIAGPAPRKGTQFQIDYEGQTLFGFVIWAEIDRFGARFPFNLHDGPLYRRLEQARIGHKATDGLATGSWSPAMMPRIPGFGRRTH</sequence>
<name>A0A841IYD0_9SPHN</name>
<proteinExistence type="predicted"/>
<reference evidence="1 2" key="1">
    <citation type="submission" date="2020-08" db="EMBL/GenBank/DDBJ databases">
        <title>Genomic Encyclopedia of Type Strains, Phase IV (KMG-IV): sequencing the most valuable type-strain genomes for metagenomic binning, comparative biology and taxonomic classification.</title>
        <authorList>
            <person name="Goeker M."/>
        </authorList>
    </citation>
    <scope>NUCLEOTIDE SEQUENCE [LARGE SCALE GENOMIC DNA]</scope>
    <source>
        <strain evidence="1 2">DSM 102255</strain>
    </source>
</reference>
<keyword evidence="2" id="KW-1185">Reference proteome</keyword>
<organism evidence="1 2">
    <name type="scientific">Sphingobium subterraneum</name>
    <dbReference type="NCBI Taxonomy" id="627688"/>
    <lineage>
        <taxon>Bacteria</taxon>
        <taxon>Pseudomonadati</taxon>
        <taxon>Pseudomonadota</taxon>
        <taxon>Alphaproteobacteria</taxon>
        <taxon>Sphingomonadales</taxon>
        <taxon>Sphingomonadaceae</taxon>
        <taxon>Sphingobium</taxon>
    </lineage>
</organism>
<evidence type="ECO:0000313" key="2">
    <source>
        <dbReference type="Proteomes" id="UP000552700"/>
    </source>
</evidence>
<protein>
    <recommendedName>
        <fullName evidence="3">PilZ domain-containing protein</fullName>
    </recommendedName>
</protein>
<dbReference type="RefSeq" id="WP_184078139.1">
    <property type="nucleotide sequence ID" value="NZ_JACIJP010000001.1"/>
</dbReference>
<dbReference type="EMBL" id="JACIJP010000001">
    <property type="protein sequence ID" value="MBB6123320.1"/>
    <property type="molecule type" value="Genomic_DNA"/>
</dbReference>